<dbReference type="AlphaFoldDB" id="A0A9D9I6P0"/>
<protein>
    <recommendedName>
        <fullName evidence="5">Tetratricopeptide repeat protein</fullName>
    </recommendedName>
</protein>
<keyword evidence="2" id="KW-0472">Membrane</keyword>
<dbReference type="InterPro" id="IPR011990">
    <property type="entry name" value="TPR-like_helical_dom_sf"/>
</dbReference>
<dbReference type="SUPFAM" id="SSF48452">
    <property type="entry name" value="TPR-like"/>
    <property type="match status" value="1"/>
</dbReference>
<organism evidence="3 4">
    <name type="scientific">Candidatus Cryptobacteroides faecipullorum</name>
    <dbReference type="NCBI Taxonomy" id="2840764"/>
    <lineage>
        <taxon>Bacteria</taxon>
        <taxon>Pseudomonadati</taxon>
        <taxon>Bacteroidota</taxon>
        <taxon>Bacteroidia</taxon>
        <taxon>Bacteroidales</taxon>
        <taxon>Candidatus Cryptobacteroides</taxon>
    </lineage>
</organism>
<keyword evidence="2" id="KW-1133">Transmembrane helix</keyword>
<accession>A0A9D9I6P0</accession>
<reference evidence="3" key="2">
    <citation type="journal article" date="2021" name="PeerJ">
        <title>Extensive microbial diversity within the chicken gut microbiome revealed by metagenomics and culture.</title>
        <authorList>
            <person name="Gilroy R."/>
            <person name="Ravi A."/>
            <person name="Getino M."/>
            <person name="Pursley I."/>
            <person name="Horton D.L."/>
            <person name="Alikhan N.F."/>
            <person name="Baker D."/>
            <person name="Gharbi K."/>
            <person name="Hall N."/>
            <person name="Watson M."/>
            <person name="Adriaenssens E.M."/>
            <person name="Foster-Nyarko E."/>
            <person name="Jarju S."/>
            <person name="Secka A."/>
            <person name="Antonio M."/>
            <person name="Oren A."/>
            <person name="Chaudhuri R.R."/>
            <person name="La Ragione R."/>
            <person name="Hildebrand F."/>
            <person name="Pallen M.J."/>
        </authorList>
    </citation>
    <scope>NUCLEOTIDE SEQUENCE</scope>
    <source>
        <strain evidence="3">B1-15692</strain>
    </source>
</reference>
<evidence type="ECO:0000256" key="2">
    <source>
        <dbReference type="SAM" id="Phobius"/>
    </source>
</evidence>
<evidence type="ECO:0000256" key="1">
    <source>
        <dbReference type="SAM" id="Coils"/>
    </source>
</evidence>
<reference evidence="3" key="1">
    <citation type="submission" date="2020-10" db="EMBL/GenBank/DDBJ databases">
        <authorList>
            <person name="Gilroy R."/>
        </authorList>
    </citation>
    <scope>NUCLEOTIDE SEQUENCE</scope>
    <source>
        <strain evidence="3">B1-15692</strain>
    </source>
</reference>
<dbReference type="Proteomes" id="UP000823660">
    <property type="component" value="Unassembled WGS sequence"/>
</dbReference>
<gene>
    <name evidence="3" type="ORF">IAB99_02800</name>
</gene>
<feature type="coiled-coil region" evidence="1">
    <location>
        <begin position="372"/>
        <end position="413"/>
    </location>
</feature>
<proteinExistence type="predicted"/>
<dbReference type="Gene3D" id="1.25.40.10">
    <property type="entry name" value="Tetratricopeptide repeat domain"/>
    <property type="match status" value="1"/>
</dbReference>
<dbReference type="EMBL" id="JADIMH010000015">
    <property type="protein sequence ID" value="MBO8466677.1"/>
    <property type="molecule type" value="Genomic_DNA"/>
</dbReference>
<name>A0A9D9I6P0_9BACT</name>
<evidence type="ECO:0000313" key="3">
    <source>
        <dbReference type="EMBL" id="MBO8466677.1"/>
    </source>
</evidence>
<sequence length="555" mass="63288">MKRYIKAAISILTLTTGAISCSDRDIIRQLDDVGSYINEYPDSALSVLDSLYTTGMQGREANAQFALLYSMALDKSYIDATDDSLINIAVDWYRKHGTADERLKSYYYQGRVYQNSGDNEAAMGSFVRAEAASGNEKNETKGLLYTAMSGIYIQIFDFVKAELYNNRAKECYLLAGDTDKYAGTILFSSDLHYAQEESSEAIACLDSVKILLDSISTSRRNAYYIRSMRIKRDLGDRSGLSDELNQYLSSTGAENISWLDVADYHTYLGQYDKSESALQRYREFHPEYKDKPAYHIAAYTLNDSLGDYRSALDDYISYSLLSDSLSLAIAEQDTGFIQERYEKDLQMEKERNTRLLVTLVSVFSVILLSCIADILRLRLRQSRREKESLAAEMSRYKENYSRLKQERDELSEMLSSNPPADRQCMRVLNDRLELLNRFFAAAISGNEETDRIASHELDRLVADRDMFLYTTRMTFAAAHPDFISYLESQGLTEHEIEYCCLYAIGLKGKEIGQYIKRACHYNESSDIRAKLGLGKHDTNLSNYLRDLLAQDLAVH</sequence>
<dbReference type="PROSITE" id="PS51257">
    <property type="entry name" value="PROKAR_LIPOPROTEIN"/>
    <property type="match status" value="1"/>
</dbReference>
<keyword evidence="1" id="KW-0175">Coiled coil</keyword>
<keyword evidence="2" id="KW-0812">Transmembrane</keyword>
<feature type="transmembrane region" description="Helical" evidence="2">
    <location>
        <begin position="355"/>
        <end position="375"/>
    </location>
</feature>
<evidence type="ECO:0000313" key="4">
    <source>
        <dbReference type="Proteomes" id="UP000823660"/>
    </source>
</evidence>
<evidence type="ECO:0008006" key="5">
    <source>
        <dbReference type="Google" id="ProtNLM"/>
    </source>
</evidence>
<comment type="caution">
    <text evidence="3">The sequence shown here is derived from an EMBL/GenBank/DDBJ whole genome shotgun (WGS) entry which is preliminary data.</text>
</comment>